<accession>A0ABP1BZX6</accession>
<name>A0ABP1BZX6_9BRYO</name>
<protein>
    <submittedName>
        <fullName evidence="1">Uncharacterized protein</fullName>
    </submittedName>
</protein>
<dbReference type="Proteomes" id="UP001497522">
    <property type="component" value="Chromosome 8"/>
</dbReference>
<dbReference type="EMBL" id="OZ023709">
    <property type="protein sequence ID" value="CAK9882017.1"/>
    <property type="molecule type" value="Genomic_DNA"/>
</dbReference>
<sequence length="177" mass="19541">MFLPSYSIAMKSANCKQGPHTISHSIKLTRLFLDQILCKIPCVSSRQHSVLISGALFCKCVFAVNSIAMNLLQSASKVPPYHKPTAAGSQGILLLFLDQILCKIPSVSSRQPSPQMPNRSSINLTGNENPLLPTLLDRDHENRAFQPSSCDGWRFFTEQLFLVVAGAALLLWSCIRK</sequence>
<reference evidence="1" key="1">
    <citation type="submission" date="2024-03" db="EMBL/GenBank/DDBJ databases">
        <authorList>
            <consortium name="ELIXIR-Norway"/>
            <consortium name="Elixir Norway"/>
        </authorList>
    </citation>
    <scope>NUCLEOTIDE SEQUENCE</scope>
</reference>
<keyword evidence="2" id="KW-1185">Reference proteome</keyword>
<proteinExistence type="predicted"/>
<gene>
    <name evidence="1" type="ORF">CSSPJE1EN2_LOCUS23373</name>
</gene>
<evidence type="ECO:0000313" key="2">
    <source>
        <dbReference type="Proteomes" id="UP001497522"/>
    </source>
</evidence>
<organism evidence="1 2">
    <name type="scientific">Sphagnum jensenii</name>
    <dbReference type="NCBI Taxonomy" id="128206"/>
    <lineage>
        <taxon>Eukaryota</taxon>
        <taxon>Viridiplantae</taxon>
        <taxon>Streptophyta</taxon>
        <taxon>Embryophyta</taxon>
        <taxon>Bryophyta</taxon>
        <taxon>Sphagnophytina</taxon>
        <taxon>Sphagnopsida</taxon>
        <taxon>Sphagnales</taxon>
        <taxon>Sphagnaceae</taxon>
        <taxon>Sphagnum</taxon>
    </lineage>
</organism>
<evidence type="ECO:0000313" key="1">
    <source>
        <dbReference type="EMBL" id="CAK9882017.1"/>
    </source>
</evidence>